<dbReference type="eggNOG" id="KOG2468">
    <property type="taxonomic scope" value="Eukaryota"/>
</dbReference>
<feature type="transmembrane region" description="Helical" evidence="11">
    <location>
        <begin position="187"/>
        <end position="209"/>
    </location>
</feature>
<feature type="region of interest" description="Disordered" evidence="10">
    <location>
        <begin position="480"/>
        <end position="531"/>
    </location>
</feature>
<dbReference type="PANTHER" id="PTHR13205:SF15">
    <property type="entry name" value="DOLICHOL KINASE"/>
    <property type="match status" value="1"/>
</dbReference>
<feature type="transmembrane region" description="Helical" evidence="11">
    <location>
        <begin position="743"/>
        <end position="765"/>
    </location>
</feature>
<dbReference type="GO" id="GO:0043048">
    <property type="term" value="P:dolichyl monophosphate biosynthetic process"/>
    <property type="evidence" value="ECO:0007669"/>
    <property type="project" value="TreeGrafter"/>
</dbReference>
<feature type="transmembrane region" description="Helical" evidence="11">
    <location>
        <begin position="285"/>
        <end position="307"/>
    </location>
</feature>
<feature type="compositionally biased region" description="Low complexity" evidence="10">
    <location>
        <begin position="63"/>
        <end position="74"/>
    </location>
</feature>
<feature type="transmembrane region" description="Helical" evidence="11">
    <location>
        <begin position="823"/>
        <end position="840"/>
    </location>
</feature>
<dbReference type="OMA" id="HGTMVAM"/>
<feature type="region of interest" description="Disordered" evidence="10">
    <location>
        <begin position="1"/>
        <end position="119"/>
    </location>
</feature>
<protein>
    <recommendedName>
        <fullName evidence="3">dolichol kinase</fullName>
        <ecNumber evidence="3">2.7.1.108</ecNumber>
    </recommendedName>
</protein>
<evidence type="ECO:0000256" key="8">
    <source>
        <dbReference type="ARBA" id="ARBA00022989"/>
    </source>
</evidence>
<keyword evidence="13" id="KW-1185">Reference proteome</keyword>
<keyword evidence="4" id="KW-0808">Transferase</keyword>
<comment type="similarity">
    <text evidence="2">Belongs to the polyprenol kinase family.</text>
</comment>
<keyword evidence="5 11" id="KW-0812">Transmembrane</keyword>
<dbReference type="RefSeq" id="XP_007806331.1">
    <property type="nucleotide sequence ID" value="XM_007808140.1"/>
</dbReference>
<keyword evidence="8 11" id="KW-1133">Transmembrane helix</keyword>
<feature type="compositionally biased region" description="Basic and acidic residues" evidence="10">
    <location>
        <begin position="51"/>
        <end position="62"/>
    </location>
</feature>
<sequence>MADLQHSTTCEDGSSTKSITHHVAGQERKFSRSPHPYHRRGTSLLSVQNGDDEHPQPSDKGNELLSGISSSESGTEADDERGRFLKGLPAPVLRSHKGLRDTPFEDSTAQPTPSATPPAVENIARKLVPQVRSKQYTWIVDEGTTEQIIREKYTKRRRSEVVRRTTEIVLFFLVGLVASYGHLSEDALLACGSAIACQFALVTSLYLLYPVRAAFQARQAGHSVNSSISRAFHIPSRFDPAPLLYPVFLPLVVSISLISASRSFVLPNVILGISSLSPRAIPTAIYPAGLDTFHWLLTMVPLIFVNVPVHPSLENMTLLYPLHVCTNRTVEFLTTTSLDPTERHLLVAALVDLYLFAESAQSEILKALLWLGPMLLFVACLKPLQWELALARIPSWRLRKSNRRPHSSKSLLHTMDRTICAQFVRLVARDKSRQSIDSDDDGDIKPTVKKGKAAPKLSITTSGLLKHPMSGFIDHISASAVQEDEQSRRSESVGDSLIDHDFTPRRRHTMPAGGTNSVQKYRTTSSGRPKRSVTIGSQSFLTLTPAQAATRKWAYAAFVYTAVLFIVLGPIRTYVSFFALEGYEPFGWALGYLLGNNSRFRFWVSSRCLDTWIRLPHLSSHHSPAPMGWMERLRQITLGPANMRIILCVYCILVLVAGMATVLELSSIAEVDTRRKVFHGVMVVMLLPTIFIDPCFIALALILILAIFLLLDLFRASQLPPISKPLTAFLAPYVDGRDYRGPVIVSHIFLLIGCAIPLWLSLAAVPRSGEYPWRGWDVSARDVSMISGIVCVGMGDAAASLIGRRYGRHKWYWGGGKSLEGSLAFAAAVTVGLVTAYTWLRVGGWVVYDWRPSVLVLGKACLAATGASLTEAVLTGANDNVVVPVVLWLLVRGLRL</sequence>
<evidence type="ECO:0000256" key="10">
    <source>
        <dbReference type="SAM" id="MobiDB-lite"/>
    </source>
</evidence>
<keyword evidence="9 11" id="KW-0472">Membrane</keyword>
<keyword evidence="7" id="KW-0256">Endoplasmic reticulum</keyword>
<dbReference type="HOGENOM" id="CLU_007859_0_0_1"/>
<dbReference type="InterPro" id="IPR032974">
    <property type="entry name" value="Polypren_kinase"/>
</dbReference>
<reference evidence="13" key="1">
    <citation type="journal article" date="2014" name="BMC Genomics">
        <title>Genome characteristics reveal the impact of lichenization on lichen-forming fungus Endocarpon pusillum Hedwig (Verrucariales, Ascomycota).</title>
        <authorList>
            <person name="Wang Y.-Y."/>
            <person name="Liu B."/>
            <person name="Zhang X.-Y."/>
            <person name="Zhou Q.-M."/>
            <person name="Zhang T."/>
            <person name="Li H."/>
            <person name="Yu Y.-F."/>
            <person name="Zhang X.-L."/>
            <person name="Hao X.-Y."/>
            <person name="Wang M."/>
            <person name="Wang L."/>
            <person name="Wei J.-C."/>
        </authorList>
    </citation>
    <scope>NUCLEOTIDE SEQUENCE [LARGE SCALE GENOMIC DNA]</scope>
    <source>
        <strain evidence="13">Z07020 / HMAS-L-300199</strain>
    </source>
</reference>
<gene>
    <name evidence="12" type="ORF">EPUS_06436</name>
</gene>
<dbReference type="GO" id="GO:0005789">
    <property type="term" value="C:endoplasmic reticulum membrane"/>
    <property type="evidence" value="ECO:0007669"/>
    <property type="project" value="UniProtKB-SubCell"/>
</dbReference>
<evidence type="ECO:0000256" key="11">
    <source>
        <dbReference type="SAM" id="Phobius"/>
    </source>
</evidence>
<evidence type="ECO:0000256" key="9">
    <source>
        <dbReference type="ARBA" id="ARBA00023136"/>
    </source>
</evidence>
<feature type="transmembrane region" description="Helical" evidence="11">
    <location>
        <begin position="243"/>
        <end position="265"/>
    </location>
</feature>
<evidence type="ECO:0000256" key="6">
    <source>
        <dbReference type="ARBA" id="ARBA00022777"/>
    </source>
</evidence>
<evidence type="ECO:0000256" key="7">
    <source>
        <dbReference type="ARBA" id="ARBA00022824"/>
    </source>
</evidence>
<feature type="transmembrane region" description="Helical" evidence="11">
    <location>
        <begin position="161"/>
        <end position="181"/>
    </location>
</feature>
<organism evidence="12 13">
    <name type="scientific">Endocarpon pusillum (strain Z07020 / HMAS-L-300199)</name>
    <name type="common">Lichen-forming fungus</name>
    <dbReference type="NCBI Taxonomy" id="1263415"/>
    <lineage>
        <taxon>Eukaryota</taxon>
        <taxon>Fungi</taxon>
        <taxon>Dikarya</taxon>
        <taxon>Ascomycota</taxon>
        <taxon>Pezizomycotina</taxon>
        <taxon>Eurotiomycetes</taxon>
        <taxon>Chaetothyriomycetidae</taxon>
        <taxon>Verrucariales</taxon>
        <taxon>Verrucariaceae</taxon>
        <taxon>Endocarpon</taxon>
    </lineage>
</organism>
<dbReference type="EMBL" id="KE721552">
    <property type="protein sequence ID" value="ERF68046.1"/>
    <property type="molecule type" value="Genomic_DNA"/>
</dbReference>
<name>U1G8N4_ENDPU</name>
<evidence type="ECO:0000256" key="5">
    <source>
        <dbReference type="ARBA" id="ARBA00022692"/>
    </source>
</evidence>
<dbReference type="EC" id="2.7.1.108" evidence="3"/>
<dbReference type="AlphaFoldDB" id="U1G8N4"/>
<evidence type="ECO:0000256" key="2">
    <source>
        <dbReference type="ARBA" id="ARBA00010794"/>
    </source>
</evidence>
<feature type="compositionally biased region" description="Low complexity" evidence="10">
    <location>
        <begin position="107"/>
        <end position="119"/>
    </location>
</feature>
<feature type="compositionally biased region" description="Polar residues" evidence="10">
    <location>
        <begin position="514"/>
        <end position="527"/>
    </location>
</feature>
<feature type="transmembrane region" description="Helical" evidence="11">
    <location>
        <begin position="683"/>
        <end position="711"/>
    </location>
</feature>
<evidence type="ECO:0000256" key="4">
    <source>
        <dbReference type="ARBA" id="ARBA00022679"/>
    </source>
</evidence>
<feature type="transmembrane region" description="Helical" evidence="11">
    <location>
        <begin position="785"/>
        <end position="802"/>
    </location>
</feature>
<dbReference type="OrthoDB" id="377083at2759"/>
<feature type="compositionally biased region" description="Polar residues" evidence="10">
    <location>
        <begin position="1"/>
        <end position="18"/>
    </location>
</feature>
<dbReference type="GeneID" id="19241376"/>
<dbReference type="Proteomes" id="UP000019373">
    <property type="component" value="Unassembled WGS sequence"/>
</dbReference>
<proteinExistence type="inferred from homology"/>
<feature type="transmembrane region" description="Helical" evidence="11">
    <location>
        <begin position="553"/>
        <end position="571"/>
    </location>
</feature>
<dbReference type="GO" id="GO:0004168">
    <property type="term" value="F:dolichol kinase activity"/>
    <property type="evidence" value="ECO:0007669"/>
    <property type="project" value="UniProtKB-EC"/>
</dbReference>
<evidence type="ECO:0000256" key="3">
    <source>
        <dbReference type="ARBA" id="ARBA00012132"/>
    </source>
</evidence>
<keyword evidence="6" id="KW-0418">Kinase</keyword>
<feature type="transmembrane region" description="Helical" evidence="11">
    <location>
        <begin position="641"/>
        <end position="663"/>
    </location>
</feature>
<feature type="compositionally biased region" description="Basic and acidic residues" evidence="10">
    <location>
        <begin position="485"/>
        <end position="504"/>
    </location>
</feature>
<evidence type="ECO:0000313" key="13">
    <source>
        <dbReference type="Proteomes" id="UP000019373"/>
    </source>
</evidence>
<accession>U1G8N4</accession>
<dbReference type="PANTHER" id="PTHR13205">
    <property type="entry name" value="TRANSMEMBRANE PROTEIN 15-RELATED"/>
    <property type="match status" value="1"/>
</dbReference>
<feature type="compositionally biased region" description="Basic residues" evidence="10">
    <location>
        <begin position="31"/>
        <end position="41"/>
    </location>
</feature>
<comment type="subcellular location">
    <subcellularLocation>
        <location evidence="1">Endoplasmic reticulum membrane</location>
        <topology evidence="1">Multi-pass membrane protein</topology>
    </subcellularLocation>
</comment>
<evidence type="ECO:0000313" key="12">
    <source>
        <dbReference type="EMBL" id="ERF68046.1"/>
    </source>
</evidence>
<evidence type="ECO:0000256" key="1">
    <source>
        <dbReference type="ARBA" id="ARBA00004477"/>
    </source>
</evidence>